<name>A0ABS0T0N1_9CAUL</name>
<reference evidence="2 3" key="1">
    <citation type="submission" date="2020-11" db="EMBL/GenBank/DDBJ databases">
        <title>genome sequence of strain KACC 18849.</title>
        <authorList>
            <person name="Gao J."/>
            <person name="Zhang X."/>
        </authorList>
    </citation>
    <scope>NUCLEOTIDE SEQUENCE [LARGE SCALE GENOMIC DNA]</scope>
    <source>
        <strain evidence="2 3">KACC 18849</strain>
    </source>
</reference>
<gene>
    <name evidence="2" type="ORF">I4Q42_16360</name>
</gene>
<dbReference type="Proteomes" id="UP000639859">
    <property type="component" value="Unassembled WGS sequence"/>
</dbReference>
<proteinExistence type="predicted"/>
<evidence type="ECO:0000313" key="2">
    <source>
        <dbReference type="EMBL" id="MBI1685244.1"/>
    </source>
</evidence>
<evidence type="ECO:0000256" key="1">
    <source>
        <dbReference type="SAM" id="MobiDB-lite"/>
    </source>
</evidence>
<accession>A0ABS0T0N1</accession>
<protein>
    <submittedName>
        <fullName evidence="2">Uncharacterized protein</fullName>
    </submittedName>
</protein>
<keyword evidence="3" id="KW-1185">Reference proteome</keyword>
<organism evidence="2 3">
    <name type="scientific">Caulobacter hibisci</name>
    <dbReference type="NCBI Taxonomy" id="2035993"/>
    <lineage>
        <taxon>Bacteria</taxon>
        <taxon>Pseudomonadati</taxon>
        <taxon>Pseudomonadota</taxon>
        <taxon>Alphaproteobacteria</taxon>
        <taxon>Caulobacterales</taxon>
        <taxon>Caulobacteraceae</taxon>
        <taxon>Caulobacter</taxon>
    </lineage>
</organism>
<comment type="caution">
    <text evidence="2">The sequence shown here is derived from an EMBL/GenBank/DDBJ whole genome shotgun (WGS) entry which is preliminary data.</text>
</comment>
<dbReference type="EMBL" id="JADWOX010000011">
    <property type="protein sequence ID" value="MBI1685244.1"/>
    <property type="molecule type" value="Genomic_DNA"/>
</dbReference>
<feature type="region of interest" description="Disordered" evidence="1">
    <location>
        <begin position="59"/>
        <end position="82"/>
    </location>
</feature>
<evidence type="ECO:0000313" key="3">
    <source>
        <dbReference type="Proteomes" id="UP000639859"/>
    </source>
</evidence>
<sequence length="82" mass="8617">MLDPIPAADAAGPMIERLRGKALMLSERAAVVGERQADLYRWMASSCLIQADVLEAIDGSDAQAGSEPDPNDDPAPRPAKAA</sequence>
<dbReference type="RefSeq" id="WP_198577143.1">
    <property type="nucleotide sequence ID" value="NZ_JADWOX010000011.1"/>
</dbReference>